<dbReference type="Proteomes" id="UP001187221">
    <property type="component" value="Unassembled WGS sequence"/>
</dbReference>
<feature type="transmembrane region" description="Helical" evidence="1">
    <location>
        <begin position="110"/>
        <end position="131"/>
    </location>
</feature>
<name>A0ABQ6PBE3_9SPHN</name>
<reference evidence="2 3" key="1">
    <citation type="submission" date="2023-06" db="EMBL/GenBank/DDBJ databases">
        <title>Draft genome sequence of Novosphingobium sp. strain IK01.</title>
        <authorList>
            <person name="Hatamoto M."/>
            <person name="Ikarashi T."/>
            <person name="Yamaguchi T."/>
        </authorList>
    </citation>
    <scope>NUCLEOTIDE SEQUENCE [LARGE SCALE GENOMIC DNA]</scope>
    <source>
        <strain evidence="2 3">IK01</strain>
    </source>
</reference>
<keyword evidence="3" id="KW-1185">Reference proteome</keyword>
<feature type="transmembrane region" description="Helical" evidence="1">
    <location>
        <begin position="50"/>
        <end position="73"/>
    </location>
</feature>
<dbReference type="EMBL" id="BTFW01000001">
    <property type="protein sequence ID" value="GMM62195.1"/>
    <property type="molecule type" value="Genomic_DNA"/>
</dbReference>
<accession>A0ABQ6PBE3</accession>
<dbReference type="RefSeq" id="WP_317975802.1">
    <property type="nucleotide sequence ID" value="NZ_BTFW01000001.1"/>
</dbReference>
<evidence type="ECO:0000313" key="2">
    <source>
        <dbReference type="EMBL" id="GMM62195.1"/>
    </source>
</evidence>
<proteinExistence type="predicted"/>
<evidence type="ECO:0000256" key="1">
    <source>
        <dbReference type="SAM" id="Phobius"/>
    </source>
</evidence>
<keyword evidence="1" id="KW-0812">Transmembrane</keyword>
<protein>
    <submittedName>
        <fullName evidence="2">Uncharacterized protein</fullName>
    </submittedName>
</protein>
<organism evidence="2 3">
    <name type="scientific">Novosphingobium pituita</name>
    <dbReference type="NCBI Taxonomy" id="3056842"/>
    <lineage>
        <taxon>Bacteria</taxon>
        <taxon>Pseudomonadati</taxon>
        <taxon>Pseudomonadota</taxon>
        <taxon>Alphaproteobacteria</taxon>
        <taxon>Sphingomonadales</taxon>
        <taxon>Sphingomonadaceae</taxon>
        <taxon>Novosphingobium</taxon>
    </lineage>
</organism>
<gene>
    <name evidence="2" type="ORF">NUTIK01_29720</name>
</gene>
<comment type="caution">
    <text evidence="2">The sequence shown here is derived from an EMBL/GenBank/DDBJ whole genome shotgun (WGS) entry which is preliminary data.</text>
</comment>
<evidence type="ECO:0000313" key="3">
    <source>
        <dbReference type="Proteomes" id="UP001187221"/>
    </source>
</evidence>
<keyword evidence="1" id="KW-0472">Membrane</keyword>
<sequence length="155" mass="17312">MVSLWIPRLLLIFAVLFAARKGGEPEQSVAAILLATFVLDVANHALFGEAAWFTVNPGHLVIDVWAFIVLLLVSLRANRAWPLAVSAAQVLVLIGHGAKLWNLDMARKAYWAMTLGPFWIQLALLIFGTWAHMARSRRIGRYAGWRLQPTSRTQP</sequence>
<feature type="transmembrane region" description="Helical" evidence="1">
    <location>
        <begin position="80"/>
        <end position="98"/>
    </location>
</feature>
<keyword evidence="1" id="KW-1133">Transmembrane helix</keyword>